<dbReference type="GO" id="GO:0003684">
    <property type="term" value="F:damaged DNA binding"/>
    <property type="evidence" value="ECO:0007669"/>
    <property type="project" value="InterPro"/>
</dbReference>
<name>A0A1F5PLQ3_9BACT</name>
<dbReference type="Gene3D" id="3.30.70.270">
    <property type="match status" value="1"/>
</dbReference>
<dbReference type="PROSITE" id="PS50173">
    <property type="entry name" value="UMUC"/>
    <property type="match status" value="1"/>
</dbReference>
<feature type="site" description="Substrate discrimination" evidence="2">
    <location>
        <position position="17"/>
    </location>
</feature>
<comment type="function">
    <text evidence="2">Poorly processive, error-prone DNA polymerase involved in untargeted mutagenesis. Copies undamaged DNA at stalled replication forks, which arise in vivo from mismatched or misaligned primer ends. These misaligned primers can be extended by PolIV. Exhibits no 3'-5' exonuclease (proofreading) activity. May be involved in translesional synthesis, in conjunction with the beta clamp from PolIII.</text>
</comment>
<evidence type="ECO:0000256" key="1">
    <source>
        <dbReference type="ARBA" id="ARBA00010945"/>
    </source>
</evidence>
<dbReference type="HAMAP" id="MF_01113">
    <property type="entry name" value="DNApol_IV"/>
    <property type="match status" value="1"/>
</dbReference>
<proteinExistence type="inferred from homology"/>
<dbReference type="InterPro" id="IPR036775">
    <property type="entry name" value="DNA_pol_Y-fam_lit_finger_sf"/>
</dbReference>
<dbReference type="PANTHER" id="PTHR11076:SF33">
    <property type="entry name" value="DNA POLYMERASE KAPPA"/>
    <property type="match status" value="1"/>
</dbReference>
<comment type="subunit">
    <text evidence="2">Monomer.</text>
</comment>
<feature type="binding site" evidence="2">
    <location>
        <position position="105"/>
    </location>
    <ligand>
        <name>Mg(2+)</name>
        <dbReference type="ChEBI" id="CHEBI:18420"/>
    </ligand>
</feature>
<dbReference type="GO" id="GO:0009432">
    <property type="term" value="P:SOS response"/>
    <property type="evidence" value="ECO:0007669"/>
    <property type="project" value="TreeGrafter"/>
</dbReference>
<keyword evidence="2" id="KW-0548">Nucleotidyltransferase</keyword>
<keyword evidence="2" id="KW-0515">Mutator protein</keyword>
<accession>A0A1F5PLQ3</accession>
<feature type="binding site" evidence="2">
    <location>
        <position position="12"/>
    </location>
    <ligand>
        <name>Mg(2+)</name>
        <dbReference type="ChEBI" id="CHEBI:18420"/>
    </ligand>
</feature>
<keyword evidence="2" id="KW-0239">DNA-directed DNA polymerase</keyword>
<comment type="caution">
    <text evidence="4">The sequence shown here is derived from an EMBL/GenBank/DDBJ whole genome shotgun (WGS) entry which is preliminary data.</text>
</comment>
<comment type="similarity">
    <text evidence="1 2">Belongs to the DNA polymerase type-Y family.</text>
</comment>
<keyword evidence="2" id="KW-0808">Transferase</keyword>
<evidence type="ECO:0000256" key="2">
    <source>
        <dbReference type="HAMAP-Rule" id="MF_01113"/>
    </source>
</evidence>
<dbReference type="GO" id="GO:0006281">
    <property type="term" value="P:DNA repair"/>
    <property type="evidence" value="ECO:0007669"/>
    <property type="project" value="UniProtKB-UniRule"/>
</dbReference>
<keyword evidence="2" id="KW-0234">DNA repair</keyword>
<dbReference type="CDD" id="cd03586">
    <property type="entry name" value="PolY_Pol_IV_kappa"/>
    <property type="match status" value="1"/>
</dbReference>
<dbReference type="GO" id="GO:0003887">
    <property type="term" value="F:DNA-directed DNA polymerase activity"/>
    <property type="evidence" value="ECO:0007669"/>
    <property type="project" value="UniProtKB-UniRule"/>
</dbReference>
<dbReference type="Gene3D" id="1.10.150.20">
    <property type="entry name" value="5' to 3' exonuclease, C-terminal subdomain"/>
    <property type="match status" value="1"/>
</dbReference>
<dbReference type="GO" id="GO:0005829">
    <property type="term" value="C:cytosol"/>
    <property type="evidence" value="ECO:0007669"/>
    <property type="project" value="TreeGrafter"/>
</dbReference>
<dbReference type="Gene3D" id="3.30.1490.100">
    <property type="entry name" value="DNA polymerase, Y-family, little finger domain"/>
    <property type="match status" value="1"/>
</dbReference>
<keyword evidence="2" id="KW-0238">DNA-binding</keyword>
<organism evidence="4 5">
    <name type="scientific">Candidatus Doudnabacteria bacterium RIFCSPHIGHO2_01_FULL_50_11</name>
    <dbReference type="NCBI Taxonomy" id="1817828"/>
    <lineage>
        <taxon>Bacteria</taxon>
        <taxon>Candidatus Doudnaibacteriota</taxon>
    </lineage>
</organism>
<dbReference type="GO" id="GO:0006261">
    <property type="term" value="P:DNA-templated DNA replication"/>
    <property type="evidence" value="ECO:0007669"/>
    <property type="project" value="UniProtKB-UniRule"/>
</dbReference>
<dbReference type="InterPro" id="IPR043502">
    <property type="entry name" value="DNA/RNA_pol_sf"/>
</dbReference>
<dbReference type="InterPro" id="IPR001126">
    <property type="entry name" value="UmuC"/>
</dbReference>
<dbReference type="GO" id="GO:0000287">
    <property type="term" value="F:magnesium ion binding"/>
    <property type="evidence" value="ECO:0007669"/>
    <property type="project" value="UniProtKB-UniRule"/>
</dbReference>
<comment type="catalytic activity">
    <reaction evidence="2">
        <text>DNA(n) + a 2'-deoxyribonucleoside 5'-triphosphate = DNA(n+1) + diphosphate</text>
        <dbReference type="Rhea" id="RHEA:22508"/>
        <dbReference type="Rhea" id="RHEA-COMP:17339"/>
        <dbReference type="Rhea" id="RHEA-COMP:17340"/>
        <dbReference type="ChEBI" id="CHEBI:33019"/>
        <dbReference type="ChEBI" id="CHEBI:61560"/>
        <dbReference type="ChEBI" id="CHEBI:173112"/>
        <dbReference type="EC" id="2.7.7.7"/>
    </reaction>
</comment>
<keyword evidence="2" id="KW-0227">DNA damage</keyword>
<sequence length="466" mass="52955">MANLSRIIFHIDMNSYFATCEQQANPHLRGLPIGVCEHLGGIIIAPSIEAKRLGIKTGTPVWEARKIDPLIVLLPVDPPKYREITRRFLRIFSDYTSLVERYSIDEAFLDVTNLIGAGEYPWSTALLYALEIKQRIRLEIGEWLSCSIGAAPNKLLAKIASDMEKPDGLTLIKPEDIPGLYERLNLTDISGIAYRMERRLHDLGIFSLSDLRDYPEEELRQQFGIVGHYLHELGALRNPSVFELDDDQIRIIETEPHPLKFEAKSAEAYPPSPRATADDPLRTDVRLDIRTYSRRRIKSMGHAYTMPAATDDPETIRRLIFKLSEKVGKRLRARSFAGSVVSCYVRYATRGNGESSGEGRGHRIHDLISDGRDIFRAAWKIYQSFHNGHPVRMAGVTVSGLAANVADEPLFERYRRAKRVIMAMDRVNDKYGDFFLRRAFLLQARALASDTVGFGRMKEMKYEPMA</sequence>
<dbReference type="GO" id="GO:0042276">
    <property type="term" value="P:error-prone translesion synthesis"/>
    <property type="evidence" value="ECO:0007669"/>
    <property type="project" value="TreeGrafter"/>
</dbReference>
<keyword evidence="2" id="KW-0963">Cytoplasm</keyword>
<dbReference type="EMBL" id="MFEO01000009">
    <property type="protein sequence ID" value="OGE90809.1"/>
    <property type="molecule type" value="Genomic_DNA"/>
</dbReference>
<keyword evidence="2" id="KW-0460">Magnesium</keyword>
<dbReference type="STRING" id="1817828.A2722_02605"/>
<evidence type="ECO:0000313" key="5">
    <source>
        <dbReference type="Proteomes" id="UP000178377"/>
    </source>
</evidence>
<dbReference type="SUPFAM" id="SSF100879">
    <property type="entry name" value="Lesion bypass DNA polymerase (Y-family), little finger domain"/>
    <property type="match status" value="1"/>
</dbReference>
<feature type="domain" description="UmuC" evidence="3">
    <location>
        <begin position="8"/>
        <end position="193"/>
    </location>
</feature>
<dbReference type="Pfam" id="PF11799">
    <property type="entry name" value="IMS_C"/>
    <property type="match status" value="1"/>
</dbReference>
<reference evidence="4 5" key="1">
    <citation type="journal article" date="2016" name="Nat. Commun.">
        <title>Thousands of microbial genomes shed light on interconnected biogeochemical processes in an aquifer system.</title>
        <authorList>
            <person name="Anantharaman K."/>
            <person name="Brown C.T."/>
            <person name="Hug L.A."/>
            <person name="Sharon I."/>
            <person name="Castelle C.J."/>
            <person name="Probst A.J."/>
            <person name="Thomas B.C."/>
            <person name="Singh A."/>
            <person name="Wilkins M.J."/>
            <person name="Karaoz U."/>
            <person name="Brodie E.L."/>
            <person name="Williams K.H."/>
            <person name="Hubbard S.S."/>
            <person name="Banfield J.F."/>
        </authorList>
    </citation>
    <scope>NUCLEOTIDE SEQUENCE [LARGE SCALE GENOMIC DNA]</scope>
</reference>
<dbReference type="EC" id="2.7.7.7" evidence="2"/>
<evidence type="ECO:0000259" key="3">
    <source>
        <dbReference type="PROSITE" id="PS50173"/>
    </source>
</evidence>
<dbReference type="InterPro" id="IPR043128">
    <property type="entry name" value="Rev_trsase/Diguanyl_cyclase"/>
</dbReference>
<evidence type="ECO:0000313" key="4">
    <source>
        <dbReference type="EMBL" id="OGE90809.1"/>
    </source>
</evidence>
<dbReference type="SUPFAM" id="SSF56672">
    <property type="entry name" value="DNA/RNA polymerases"/>
    <property type="match status" value="1"/>
</dbReference>
<dbReference type="InterPro" id="IPR050116">
    <property type="entry name" value="DNA_polymerase-Y"/>
</dbReference>
<comment type="subcellular location">
    <subcellularLocation>
        <location evidence="2">Cytoplasm</location>
    </subcellularLocation>
</comment>
<dbReference type="InterPro" id="IPR022880">
    <property type="entry name" value="DNApol_IV"/>
</dbReference>
<dbReference type="InterPro" id="IPR017961">
    <property type="entry name" value="DNA_pol_Y-fam_little_finger"/>
</dbReference>
<dbReference type="AlphaFoldDB" id="A0A1F5PLQ3"/>
<comment type="cofactor">
    <cofactor evidence="2">
        <name>Mg(2+)</name>
        <dbReference type="ChEBI" id="CHEBI:18420"/>
    </cofactor>
    <text evidence="2">Binds 2 magnesium ions per subunit.</text>
</comment>
<dbReference type="Pfam" id="PF00817">
    <property type="entry name" value="IMS"/>
    <property type="match status" value="1"/>
</dbReference>
<dbReference type="PANTHER" id="PTHR11076">
    <property type="entry name" value="DNA REPAIR POLYMERASE UMUC / TRANSFERASE FAMILY MEMBER"/>
    <property type="match status" value="1"/>
</dbReference>
<dbReference type="Proteomes" id="UP000178377">
    <property type="component" value="Unassembled WGS sequence"/>
</dbReference>
<gene>
    <name evidence="2" type="primary">dinB</name>
    <name evidence="4" type="ORF">A2722_02605</name>
</gene>
<feature type="active site" evidence="2">
    <location>
        <position position="106"/>
    </location>
</feature>
<keyword evidence="2" id="KW-0235">DNA replication</keyword>
<keyword evidence="2" id="KW-0479">Metal-binding</keyword>
<dbReference type="Gene3D" id="3.40.1170.60">
    <property type="match status" value="1"/>
</dbReference>
<protein>
    <recommendedName>
        <fullName evidence="2">DNA polymerase IV</fullName>
        <shortName evidence="2">Pol IV</shortName>
        <ecNumber evidence="2">2.7.7.7</ecNumber>
    </recommendedName>
</protein>